<evidence type="ECO:0000313" key="2">
    <source>
        <dbReference type="Proteomes" id="UP000195652"/>
    </source>
</evidence>
<gene>
    <name evidence="1" type="ORF">CBE74_12030</name>
</gene>
<reference evidence="1 2" key="2">
    <citation type="journal article" date="2020" name="Antonie Van Leeuwenhoek">
        <title>Phylogenomic characterisation of a novel corynebacterial species pathogenic to animals.</title>
        <authorList>
            <person name="Moller J."/>
            <person name="Musella L."/>
            <person name="Melnikov V."/>
            <person name="Geissdorfer W."/>
            <person name="Burkovski A."/>
            <person name="Sangal V."/>
        </authorList>
    </citation>
    <scope>NUCLEOTIDE SEQUENCE [LARGE SCALE GENOMIC DNA]</scope>
    <source>
        <strain evidence="1 2">PO100/5</strain>
    </source>
</reference>
<dbReference type="EMBL" id="CP021417">
    <property type="protein sequence ID" value="WCV10670.1"/>
    <property type="molecule type" value="Genomic_DNA"/>
</dbReference>
<accession>A0ACD4PYV9</accession>
<sequence>MSLVFYATETLQVGGLMYAIVAQCFIVGRIIGARISARLTEANALPTLVKAGAAMGLCIAIPGFVPSLFVCIPFFALAGVCNALQVAALRMVIVDSVRPAIKPKALSTMGTVNNSAMLVGYIVGAPVVASIGPSLALVVAGLGTILFTVLPPTWRALRIATRGKTVTSSPWIKRHLFLHKTK</sequence>
<evidence type="ECO:0000313" key="1">
    <source>
        <dbReference type="EMBL" id="WCV10670.1"/>
    </source>
</evidence>
<name>A0ACD4PYV9_9CORY</name>
<reference evidence="1 2" key="4">
    <citation type="journal article" date="2020" name="PLoS ONE">
        <title>Taxonomic classification of strain PO100/5 shows a broader geographic distribution and genetic markers of the recently described Corynebacterium silvaticum.</title>
        <authorList>
            <person name="Viana M.V.C."/>
            <person name="Profeta R."/>
            <person name="da Silva A.L."/>
            <person name="Hurtado R."/>
            <person name="Cerqueira J.C."/>
            <person name="Ribeiro B.F.S."/>
            <person name="Almeida M.O."/>
            <person name="Morais-Rodrigues F."/>
            <person name="Soares S.C."/>
            <person name="Oliveira M."/>
            <person name="Tavares L."/>
            <person name="Figueiredo H."/>
            <person name="Wattam A.R."/>
            <person name="Barh D."/>
            <person name="Ghosh P."/>
            <person name="Silva A."/>
            <person name="Azevedo V."/>
        </authorList>
    </citation>
    <scope>NUCLEOTIDE SEQUENCE [LARGE SCALE GENOMIC DNA]</scope>
    <source>
        <strain evidence="1 2">PO100/5</strain>
    </source>
</reference>
<organism evidence="1 2">
    <name type="scientific">Corynebacterium silvaticum</name>
    <dbReference type="NCBI Taxonomy" id="2320431"/>
    <lineage>
        <taxon>Bacteria</taxon>
        <taxon>Bacillati</taxon>
        <taxon>Actinomycetota</taxon>
        <taxon>Actinomycetes</taxon>
        <taxon>Mycobacteriales</taxon>
        <taxon>Corynebacteriaceae</taxon>
        <taxon>Corynebacterium</taxon>
    </lineage>
</organism>
<dbReference type="Proteomes" id="UP000195652">
    <property type="component" value="Chromosome"/>
</dbReference>
<keyword evidence="2" id="KW-1185">Reference proteome</keyword>
<protein>
    <submittedName>
        <fullName evidence="1">MFS transporter</fullName>
    </submittedName>
</protein>
<reference evidence="1 2" key="1">
    <citation type="journal article" date="2014" name="BMC Vet. Res.">
        <title>First report of Corynebacterium pseudotuberculosis from caseous lymphadenitis lesions in Black Alentejano pig (Sus scrofa domesticus).</title>
        <authorList>
            <person name="Oliveira M."/>
            <person name="Barroco C."/>
            <person name="Mottola C."/>
            <person name="Santos R."/>
            <person name="Lemsaddek A."/>
            <person name="Tavares L."/>
            <person name="Semedo-Lemsaddek T."/>
        </authorList>
    </citation>
    <scope>NUCLEOTIDE SEQUENCE [LARGE SCALE GENOMIC DNA]</scope>
    <source>
        <strain evidence="1 2">PO100/5</strain>
    </source>
</reference>
<proteinExistence type="predicted"/>
<reference evidence="1 2" key="3">
    <citation type="journal article" date="2020" name="Int. J. Syst. Evol. Microbiol.">
        <title>Corynebacterium silvaticum sp. nov., a unique group of NTTB corynebacteria in wild boar and roe deer.</title>
        <authorList>
            <person name="Dangel A."/>
            <person name="Berger A."/>
            <person name="Rau J."/>
            <person name="Eisenberg T."/>
            <person name="Kampfer P."/>
            <person name="Margos G."/>
            <person name="Contzen M."/>
            <person name="Busse H.J."/>
            <person name="Konrad R."/>
            <person name="Peters M."/>
            <person name="Sting R."/>
            <person name="Sing A."/>
        </authorList>
    </citation>
    <scope>NUCLEOTIDE SEQUENCE [LARGE SCALE GENOMIC DNA]</scope>
    <source>
        <strain evidence="1 2">PO100/5</strain>
    </source>
</reference>